<dbReference type="PANTHER" id="PTHR43767">
    <property type="entry name" value="LONG-CHAIN-FATTY-ACID--COA LIGASE"/>
    <property type="match status" value="1"/>
</dbReference>
<dbReference type="RefSeq" id="WP_089515128.1">
    <property type="nucleotide sequence ID" value="NZ_NJGG01000001.1"/>
</dbReference>
<evidence type="ECO:0000259" key="16">
    <source>
        <dbReference type="Pfam" id="PF13193"/>
    </source>
</evidence>
<feature type="domain" description="AMP-dependent synthetase/ligase" evidence="15">
    <location>
        <begin position="32"/>
        <end position="425"/>
    </location>
</feature>
<dbReference type="PANTHER" id="PTHR43767:SF8">
    <property type="entry name" value="LONG-CHAIN-FATTY-ACID--COA LIGASE"/>
    <property type="match status" value="1"/>
</dbReference>
<evidence type="ECO:0000256" key="10">
    <source>
        <dbReference type="ARBA" id="ARBA00023098"/>
    </source>
</evidence>
<dbReference type="InterPro" id="IPR000873">
    <property type="entry name" value="AMP-dep_synth/lig_dom"/>
</dbReference>
<dbReference type="InterPro" id="IPR020845">
    <property type="entry name" value="AMP-binding_CS"/>
</dbReference>
<comment type="cofactor">
    <cofactor evidence="1">
        <name>Mg(2+)</name>
        <dbReference type="ChEBI" id="CHEBI:18420"/>
    </cofactor>
</comment>
<evidence type="ECO:0000256" key="13">
    <source>
        <dbReference type="ARBA" id="ARBA00039545"/>
    </source>
</evidence>
<evidence type="ECO:0000256" key="3">
    <source>
        <dbReference type="ARBA" id="ARBA00005005"/>
    </source>
</evidence>
<dbReference type="CDD" id="cd05936">
    <property type="entry name" value="FC-FACS_FadD_like"/>
    <property type="match status" value="1"/>
</dbReference>
<keyword evidence="18" id="KW-1185">Reference proteome</keyword>
<feature type="domain" description="AMP-binding enzyme C-terminal" evidence="16">
    <location>
        <begin position="476"/>
        <end position="550"/>
    </location>
</feature>
<dbReference type="EMBL" id="NJGG01000001">
    <property type="protein sequence ID" value="OXL16099.1"/>
    <property type="molecule type" value="Genomic_DNA"/>
</dbReference>
<dbReference type="Pfam" id="PF13193">
    <property type="entry name" value="AMP-binding_C"/>
    <property type="match status" value="1"/>
</dbReference>
<dbReference type="GO" id="GO:0005524">
    <property type="term" value="F:ATP binding"/>
    <property type="evidence" value="ECO:0007669"/>
    <property type="project" value="UniProtKB-KW"/>
</dbReference>
<dbReference type="EC" id="6.2.1.3" evidence="12"/>
<name>A0A229FXE0_9BURK</name>
<dbReference type="PROSITE" id="PS00455">
    <property type="entry name" value="AMP_BINDING"/>
    <property type="match status" value="1"/>
</dbReference>
<evidence type="ECO:0000259" key="15">
    <source>
        <dbReference type="Pfam" id="PF00501"/>
    </source>
</evidence>
<keyword evidence="10" id="KW-0443">Lipid metabolism</keyword>
<keyword evidence="7" id="KW-0276">Fatty acid metabolism</keyword>
<evidence type="ECO:0000256" key="6">
    <source>
        <dbReference type="ARBA" id="ARBA00022741"/>
    </source>
</evidence>
<dbReference type="Pfam" id="PF00501">
    <property type="entry name" value="AMP-binding"/>
    <property type="match status" value="1"/>
</dbReference>
<sequence length="559" mass="61557">MNQDKPWLNSYPDGVPHQVDGAQFESLNDLFAQSFAQYGSRFAFDCMGKKITYKELDELSWQFAAYLQSQGLKKGDRIALMMPNLLQYPIALLGSLRAGCVVVNVNPMYTARELAYQLNDSGADALVILENFAHVFQGIQDQVSIKHVLVTNVGELMGLKGHLINWIIRNVKKAVPSWSLNGVSSFQEALQKGKNTRSLFVPVSMKSDDIAFLQYTGGTTGVAKGAVLLHRNILANIAQIDAWLEPGIRGLRIEQMVFVCALPMYHIFALTACCLFGIKAGGLNILVTNPRDIAGFVKLLKGLKEFHVFPAVNTLFNALMNHPKFSSIDFSSLLVSIGGGMAVQKSVADRWQQLTGKPIAEGYGLSETSPVVCCNTPLIDGFTGTIGLPLPGTDVLILDNEERSVALGEPGEICIKGPQLMSGYWNRDAETKQSMTAQGFFKTGDIAYMTTDGYVKIIDRKKDTIVVSGFNVYPNEIEEVLTMMPEVLECAAVGVKDGPAGEAVKVFIVKKDIGLTESQVLEYCKTQLTNYKRPKFVEFRTELPKSTVGKILRRELRDN</sequence>
<dbReference type="Gene3D" id="3.40.50.12780">
    <property type="entry name" value="N-terminal domain of ligase-like"/>
    <property type="match status" value="1"/>
</dbReference>
<dbReference type="AlphaFoldDB" id="A0A229FXE0"/>
<evidence type="ECO:0000256" key="7">
    <source>
        <dbReference type="ARBA" id="ARBA00022832"/>
    </source>
</evidence>
<evidence type="ECO:0000256" key="1">
    <source>
        <dbReference type="ARBA" id="ARBA00001946"/>
    </source>
</evidence>
<dbReference type="InterPro" id="IPR042099">
    <property type="entry name" value="ANL_N_sf"/>
</dbReference>
<dbReference type="GO" id="GO:0004467">
    <property type="term" value="F:long-chain fatty acid-CoA ligase activity"/>
    <property type="evidence" value="ECO:0007669"/>
    <property type="project" value="UniProtKB-EC"/>
</dbReference>
<dbReference type="FunFam" id="3.30.300.30:FF:000006">
    <property type="entry name" value="Long-chain-fatty-acid--CoA ligase FadD"/>
    <property type="match status" value="1"/>
</dbReference>
<dbReference type="Gene3D" id="3.30.300.30">
    <property type="match status" value="1"/>
</dbReference>
<evidence type="ECO:0000313" key="17">
    <source>
        <dbReference type="EMBL" id="OXL16099.1"/>
    </source>
</evidence>
<evidence type="ECO:0000256" key="9">
    <source>
        <dbReference type="ARBA" id="ARBA00022842"/>
    </source>
</evidence>
<dbReference type="InterPro" id="IPR050237">
    <property type="entry name" value="ATP-dep_AMP-bd_enzyme"/>
</dbReference>
<keyword evidence="9" id="KW-0460">Magnesium</keyword>
<reference evidence="17 18" key="1">
    <citation type="submission" date="2017-06" db="EMBL/GenBank/DDBJ databases">
        <title>Reclassification of a Polynucleobacter cosmopolitanus strain isolated from tropical Lake Victoria as Polynucleobacter victoriensis comb. nov.</title>
        <authorList>
            <person name="Hahn M.W."/>
        </authorList>
    </citation>
    <scope>NUCLEOTIDE SEQUENCE [LARGE SCALE GENOMIC DNA]</scope>
    <source>
        <strain evidence="17 18">MWH-MoIso2</strain>
    </source>
</reference>
<evidence type="ECO:0000256" key="5">
    <source>
        <dbReference type="ARBA" id="ARBA00022598"/>
    </source>
</evidence>
<dbReference type="FunFam" id="3.40.50.12780:FF:000003">
    <property type="entry name" value="Long-chain-fatty-acid--CoA ligase FadD"/>
    <property type="match status" value="1"/>
</dbReference>
<comment type="pathway">
    <text evidence="3">Lipid metabolism; fatty acid beta-oxidation.</text>
</comment>
<dbReference type="OrthoDB" id="9766486at2"/>
<accession>A0A229FXE0</accession>
<dbReference type="InterPro" id="IPR025110">
    <property type="entry name" value="AMP-bd_C"/>
</dbReference>
<evidence type="ECO:0000256" key="2">
    <source>
        <dbReference type="ARBA" id="ARBA00004170"/>
    </source>
</evidence>
<evidence type="ECO:0000256" key="12">
    <source>
        <dbReference type="ARBA" id="ARBA00026121"/>
    </source>
</evidence>
<proteinExistence type="inferred from homology"/>
<dbReference type="NCBIfam" id="NF005463">
    <property type="entry name" value="PRK07059.1"/>
    <property type="match status" value="1"/>
</dbReference>
<evidence type="ECO:0000256" key="4">
    <source>
        <dbReference type="ARBA" id="ARBA00006432"/>
    </source>
</evidence>
<dbReference type="Proteomes" id="UP000215188">
    <property type="component" value="Unassembled WGS sequence"/>
</dbReference>
<evidence type="ECO:0000256" key="14">
    <source>
        <dbReference type="ARBA" id="ARBA00042773"/>
    </source>
</evidence>
<keyword evidence="5 17" id="KW-0436">Ligase</keyword>
<organism evidence="17 18">
    <name type="scientific">Polynucleobacter cosmopolitanus</name>
    <dbReference type="NCBI Taxonomy" id="351345"/>
    <lineage>
        <taxon>Bacteria</taxon>
        <taxon>Pseudomonadati</taxon>
        <taxon>Pseudomonadota</taxon>
        <taxon>Betaproteobacteria</taxon>
        <taxon>Burkholderiales</taxon>
        <taxon>Burkholderiaceae</taxon>
        <taxon>Polynucleobacter</taxon>
    </lineage>
</organism>
<protein>
    <recommendedName>
        <fullName evidence="13">Long-chain-fatty-acid--CoA ligase</fullName>
        <ecNumber evidence="12">6.2.1.3</ecNumber>
    </recommendedName>
    <alternativeName>
        <fullName evidence="14">Long-chain acyl-CoA synthetase</fullName>
    </alternativeName>
</protein>
<keyword evidence="6" id="KW-0547">Nucleotide-binding</keyword>
<dbReference type="GO" id="GO:0016020">
    <property type="term" value="C:membrane"/>
    <property type="evidence" value="ECO:0007669"/>
    <property type="project" value="UniProtKB-SubCell"/>
</dbReference>
<keyword evidence="8" id="KW-0067">ATP-binding</keyword>
<comment type="subcellular location">
    <subcellularLocation>
        <location evidence="2">Membrane</location>
        <topology evidence="2">Peripheral membrane protein</topology>
    </subcellularLocation>
</comment>
<comment type="similarity">
    <text evidence="4">Belongs to the ATP-dependent AMP-binding enzyme family.</text>
</comment>
<comment type="caution">
    <text evidence="17">The sequence shown here is derived from an EMBL/GenBank/DDBJ whole genome shotgun (WGS) entry which is preliminary data.</text>
</comment>
<dbReference type="InterPro" id="IPR045851">
    <property type="entry name" value="AMP-bd_C_sf"/>
</dbReference>
<evidence type="ECO:0000256" key="11">
    <source>
        <dbReference type="ARBA" id="ARBA00023136"/>
    </source>
</evidence>
<dbReference type="SUPFAM" id="SSF56801">
    <property type="entry name" value="Acetyl-CoA synthetase-like"/>
    <property type="match status" value="1"/>
</dbReference>
<gene>
    <name evidence="17" type="ORF">AOC33_03165</name>
</gene>
<keyword evidence="11" id="KW-0472">Membrane</keyword>
<evidence type="ECO:0000256" key="8">
    <source>
        <dbReference type="ARBA" id="ARBA00022840"/>
    </source>
</evidence>
<evidence type="ECO:0000313" key="18">
    <source>
        <dbReference type="Proteomes" id="UP000215188"/>
    </source>
</evidence>